<name>A0ACB9C5X1_ARCLA</name>
<proteinExistence type="predicted"/>
<protein>
    <submittedName>
        <fullName evidence="1">Uncharacterized protein</fullName>
    </submittedName>
</protein>
<reference evidence="1 2" key="2">
    <citation type="journal article" date="2022" name="Mol. Ecol. Resour.">
        <title>The genomes of chicory, endive, great burdock and yacon provide insights into Asteraceae paleo-polyploidization history and plant inulin production.</title>
        <authorList>
            <person name="Fan W."/>
            <person name="Wang S."/>
            <person name="Wang H."/>
            <person name="Wang A."/>
            <person name="Jiang F."/>
            <person name="Liu H."/>
            <person name="Zhao H."/>
            <person name="Xu D."/>
            <person name="Zhang Y."/>
        </authorList>
    </citation>
    <scope>NUCLEOTIDE SEQUENCE [LARGE SCALE GENOMIC DNA]</scope>
    <source>
        <strain evidence="2">cv. Niubang</strain>
    </source>
</reference>
<evidence type="ECO:0000313" key="1">
    <source>
        <dbReference type="EMBL" id="KAI3729590.1"/>
    </source>
</evidence>
<reference evidence="2" key="1">
    <citation type="journal article" date="2022" name="Mol. Ecol. Resour.">
        <title>The genomes of chicory, endive, great burdock and yacon provide insights into Asteraceae palaeo-polyploidization history and plant inulin production.</title>
        <authorList>
            <person name="Fan W."/>
            <person name="Wang S."/>
            <person name="Wang H."/>
            <person name="Wang A."/>
            <person name="Jiang F."/>
            <person name="Liu H."/>
            <person name="Zhao H."/>
            <person name="Xu D."/>
            <person name="Zhang Y."/>
        </authorList>
    </citation>
    <scope>NUCLEOTIDE SEQUENCE [LARGE SCALE GENOMIC DNA]</scope>
    <source>
        <strain evidence="2">cv. Niubang</strain>
    </source>
</reference>
<evidence type="ECO:0000313" key="2">
    <source>
        <dbReference type="Proteomes" id="UP001055879"/>
    </source>
</evidence>
<comment type="caution">
    <text evidence="1">The sequence shown here is derived from an EMBL/GenBank/DDBJ whole genome shotgun (WGS) entry which is preliminary data.</text>
</comment>
<organism evidence="1 2">
    <name type="scientific">Arctium lappa</name>
    <name type="common">Greater burdock</name>
    <name type="synonym">Lappa major</name>
    <dbReference type="NCBI Taxonomy" id="4217"/>
    <lineage>
        <taxon>Eukaryota</taxon>
        <taxon>Viridiplantae</taxon>
        <taxon>Streptophyta</taxon>
        <taxon>Embryophyta</taxon>
        <taxon>Tracheophyta</taxon>
        <taxon>Spermatophyta</taxon>
        <taxon>Magnoliopsida</taxon>
        <taxon>eudicotyledons</taxon>
        <taxon>Gunneridae</taxon>
        <taxon>Pentapetalae</taxon>
        <taxon>asterids</taxon>
        <taxon>campanulids</taxon>
        <taxon>Asterales</taxon>
        <taxon>Asteraceae</taxon>
        <taxon>Carduoideae</taxon>
        <taxon>Cardueae</taxon>
        <taxon>Arctiinae</taxon>
        <taxon>Arctium</taxon>
    </lineage>
</organism>
<keyword evidence="2" id="KW-1185">Reference proteome</keyword>
<gene>
    <name evidence="1" type="ORF">L6452_18251</name>
</gene>
<dbReference type="EMBL" id="CM042051">
    <property type="protein sequence ID" value="KAI3729590.1"/>
    <property type="molecule type" value="Genomic_DNA"/>
</dbReference>
<dbReference type="Proteomes" id="UP001055879">
    <property type="component" value="Linkage Group LG05"/>
</dbReference>
<accession>A0ACB9C5X1</accession>
<sequence>MGLSLHSFANKNIMYVKYVVERKDGKRYEFTYADLKNLCPYDHPQLHAFIEQRLEKRKRVQNHKWMYKGMKRPNDLIPGIEDIPYNTLIVKPENGFVYKVDDGMKKIFKPHQSHKYSNNTLMKI</sequence>